<evidence type="ECO:0000259" key="4">
    <source>
        <dbReference type="PROSITE" id="PS50003"/>
    </source>
</evidence>
<keyword evidence="2" id="KW-0344">Guanine-nucleotide releasing factor</keyword>
<feature type="compositionally biased region" description="Polar residues" evidence="3">
    <location>
        <begin position="828"/>
        <end position="843"/>
    </location>
</feature>
<feature type="compositionally biased region" description="Low complexity" evidence="3">
    <location>
        <begin position="216"/>
        <end position="237"/>
    </location>
</feature>
<dbReference type="SUPFAM" id="SSF50729">
    <property type="entry name" value="PH domain-like"/>
    <property type="match status" value="1"/>
</dbReference>
<dbReference type="InterPro" id="IPR001849">
    <property type="entry name" value="PH_domain"/>
</dbReference>
<dbReference type="PROSITE" id="PS50003">
    <property type="entry name" value="PH_DOMAIN"/>
    <property type="match status" value="1"/>
</dbReference>
<dbReference type="CDD" id="cd00160">
    <property type="entry name" value="RhoGEF"/>
    <property type="match status" value="1"/>
</dbReference>
<dbReference type="InterPro" id="IPR055251">
    <property type="entry name" value="SOS1_NGEF_PH"/>
</dbReference>
<reference evidence="6 7" key="1">
    <citation type="submission" date="2023-11" db="EMBL/GenBank/DDBJ databases">
        <title>Halocaridina rubra genome assembly.</title>
        <authorList>
            <person name="Smith C."/>
        </authorList>
    </citation>
    <scope>NUCLEOTIDE SEQUENCE [LARGE SCALE GENOMIC DNA]</scope>
    <source>
        <strain evidence="6">EP-1</strain>
        <tissue evidence="6">Whole</tissue>
    </source>
</reference>
<gene>
    <name evidence="6" type="primary">PLEKHG4</name>
    <name evidence="6" type="ORF">SK128_015283</name>
</gene>
<feature type="region of interest" description="Disordered" evidence="3">
    <location>
        <begin position="753"/>
        <end position="843"/>
    </location>
</feature>
<dbReference type="InterPro" id="IPR052231">
    <property type="entry name" value="Rho_GEF_signaling-related"/>
</dbReference>
<dbReference type="EMBL" id="JAXCGZ010011771">
    <property type="protein sequence ID" value="KAK7074152.1"/>
    <property type="molecule type" value="Genomic_DNA"/>
</dbReference>
<dbReference type="PANTHER" id="PTHR45845">
    <property type="entry name" value="RHO GUANINE NUCLEOTIDE EXCHANGE FACTOR-RELATED"/>
    <property type="match status" value="1"/>
</dbReference>
<evidence type="ECO:0000313" key="6">
    <source>
        <dbReference type="EMBL" id="KAK7074152.1"/>
    </source>
</evidence>
<dbReference type="FunFam" id="2.30.29.30:FF:000078">
    <property type="entry name" value="Guanine nucleotide exchange factor DBS"/>
    <property type="match status" value="1"/>
</dbReference>
<dbReference type="SMART" id="SM00325">
    <property type="entry name" value="RhoGEF"/>
    <property type="match status" value="1"/>
</dbReference>
<protein>
    <submittedName>
        <fullName evidence="6">Rho guanyl-nucleotide exchange factor activity protein</fullName>
    </submittedName>
</protein>
<feature type="domain" description="DH" evidence="5">
    <location>
        <begin position="317"/>
        <end position="493"/>
    </location>
</feature>
<feature type="domain" description="PH" evidence="4">
    <location>
        <begin position="505"/>
        <end position="616"/>
    </location>
</feature>
<dbReference type="SUPFAM" id="SSF48065">
    <property type="entry name" value="DBL homology domain (DH-domain)"/>
    <property type="match status" value="1"/>
</dbReference>
<dbReference type="InterPro" id="IPR011993">
    <property type="entry name" value="PH-like_dom_sf"/>
</dbReference>
<organism evidence="6 7">
    <name type="scientific">Halocaridina rubra</name>
    <name type="common">Hawaiian red shrimp</name>
    <dbReference type="NCBI Taxonomy" id="373956"/>
    <lineage>
        <taxon>Eukaryota</taxon>
        <taxon>Metazoa</taxon>
        <taxon>Ecdysozoa</taxon>
        <taxon>Arthropoda</taxon>
        <taxon>Crustacea</taxon>
        <taxon>Multicrustacea</taxon>
        <taxon>Malacostraca</taxon>
        <taxon>Eumalacostraca</taxon>
        <taxon>Eucarida</taxon>
        <taxon>Decapoda</taxon>
        <taxon>Pleocyemata</taxon>
        <taxon>Caridea</taxon>
        <taxon>Atyoidea</taxon>
        <taxon>Atyidae</taxon>
        <taxon>Halocaridina</taxon>
    </lineage>
</organism>
<evidence type="ECO:0000259" key="5">
    <source>
        <dbReference type="PROSITE" id="PS50010"/>
    </source>
</evidence>
<proteinExistence type="predicted"/>
<feature type="compositionally biased region" description="Low complexity" evidence="3">
    <location>
        <begin position="766"/>
        <end position="798"/>
    </location>
</feature>
<dbReference type="Gene3D" id="1.20.900.10">
    <property type="entry name" value="Dbl homology (DH) domain"/>
    <property type="match status" value="1"/>
</dbReference>
<keyword evidence="7" id="KW-1185">Reference proteome</keyword>
<dbReference type="PANTHER" id="PTHR45845:SF3">
    <property type="entry name" value="PURATROPHIN-1-LIKE, ISOFORM A"/>
    <property type="match status" value="1"/>
</dbReference>
<evidence type="ECO:0000256" key="3">
    <source>
        <dbReference type="SAM" id="MobiDB-lite"/>
    </source>
</evidence>
<dbReference type="PROSITE" id="PS50010">
    <property type="entry name" value="DH_2"/>
    <property type="match status" value="1"/>
</dbReference>
<comment type="caution">
    <text evidence="6">The sequence shown here is derived from an EMBL/GenBank/DDBJ whole genome shotgun (WGS) entry which is preliminary data.</text>
</comment>
<feature type="non-terminal residue" evidence="6">
    <location>
        <position position="1"/>
    </location>
</feature>
<keyword evidence="1" id="KW-0597">Phosphoprotein</keyword>
<dbReference type="CDD" id="cd13242">
    <property type="entry name" value="PH_puratrophin-1"/>
    <property type="match status" value="1"/>
</dbReference>
<accession>A0AAN9A8S1</accession>
<dbReference type="AlphaFoldDB" id="A0AAN9A8S1"/>
<feature type="compositionally biased region" description="Low complexity" evidence="3">
    <location>
        <begin position="194"/>
        <end position="205"/>
    </location>
</feature>
<sequence length="843" mass="93775">SYEWALEAMKVVGRVKSEGLASPDQVGAAARALTTYLEEHPPISQDTFTTMINLATNLNNNTLLQQCKMAQVRCQETNELLRSRQALLQKAKRQMEFDCQSFVDLEEVLGGSEDMSPLAWLACSPLNASGRRRSVSSIGSRPRESLSRCPSLDTDDDSVFLDPSPPPPPSKIPLEGRTSLGGIKEVRESDEDLQQPSSLSPSSSQKIKAATSRLVASSSGSSGTSGTSSCASSDSSGPITINNKYMKRSSTWQYGIMPKEQADENSGLDDGVPLSPTSAKSIPSFSVNSHLLIRGSQLNLTLNTDELSQEEVKKSKTLHMIMRELIQTERDYVSSLEYIIENYIPELMREDIPQALRGQRNVIFGNLEKIYEFHSGYFLHALEACEMRPFSVGSIFLRYESQFYLYALYNKNKPKSDSLMSEYGSAFFRGMQLELEDRMDLASYLLKPVQRMGKYALILKQLLKECSRGDEHYDDLMRAQEMVQFQLRHGNDLLAMDSLRDCDVNLKEQGRLLRQGEFVVWEGSRARKSVRHVFLFEDLILFSKGRRDPEKKTLDIFQYKHSMKMTDIGLTEQVGESSTKFEIWFRKRKPSDTYLLQAPNSEVKEGWTEEISKLLWRQALRNRTMRLHEMSSMGIGNKPCLDIRPSEDQISDRSISINQLNKVPRLRSGSITTIGECSGIAKRPHSIISVSSSSTSSSSTSSSHSSNVCPTYVGTLNLGFEPGDSPRALHRSVTRTSQCSAESGILADMYSGADEDAQSHRRIERSNSTVTTVSVDSALSPVSSTSPLTPTSFSNPSPHSTAVALDSLSRMSNGKPSVAVYETPPSQPSQKEPSTKTLLTTEV</sequence>
<dbReference type="SMART" id="SM00233">
    <property type="entry name" value="PH"/>
    <property type="match status" value="1"/>
</dbReference>
<dbReference type="Gene3D" id="2.30.29.30">
    <property type="entry name" value="Pleckstrin-homology domain (PH domain)/Phosphotyrosine-binding domain (PTB)"/>
    <property type="match status" value="1"/>
</dbReference>
<feature type="region of interest" description="Disordered" evidence="3">
    <location>
        <begin position="130"/>
        <end position="242"/>
    </location>
</feature>
<dbReference type="GO" id="GO:0005085">
    <property type="term" value="F:guanyl-nucleotide exchange factor activity"/>
    <property type="evidence" value="ECO:0007669"/>
    <property type="project" value="UniProtKB-KW"/>
</dbReference>
<evidence type="ECO:0000256" key="2">
    <source>
        <dbReference type="ARBA" id="ARBA00022658"/>
    </source>
</evidence>
<evidence type="ECO:0000313" key="7">
    <source>
        <dbReference type="Proteomes" id="UP001381693"/>
    </source>
</evidence>
<dbReference type="InterPro" id="IPR035899">
    <property type="entry name" value="DBL_dom_sf"/>
</dbReference>
<name>A0AAN9A8S1_HALRR</name>
<dbReference type="Pfam" id="PF22697">
    <property type="entry name" value="SOS1_NGEF_PH"/>
    <property type="match status" value="1"/>
</dbReference>
<evidence type="ECO:0000256" key="1">
    <source>
        <dbReference type="ARBA" id="ARBA00022553"/>
    </source>
</evidence>
<dbReference type="InterPro" id="IPR000219">
    <property type="entry name" value="DH_dom"/>
</dbReference>
<dbReference type="Pfam" id="PF00621">
    <property type="entry name" value="RhoGEF"/>
    <property type="match status" value="1"/>
</dbReference>
<dbReference type="Proteomes" id="UP001381693">
    <property type="component" value="Unassembled WGS sequence"/>
</dbReference>